<dbReference type="PANTHER" id="PTHR31451">
    <property type="match status" value="1"/>
</dbReference>
<dbReference type="GO" id="GO:0046355">
    <property type="term" value="P:mannan catabolic process"/>
    <property type="evidence" value="ECO:0007669"/>
    <property type="project" value="UniProtKB-ARBA"/>
</dbReference>
<keyword evidence="15" id="KW-1185">Reference proteome</keyword>
<keyword evidence="8" id="KW-0326">Glycosidase</keyword>
<proteinExistence type="inferred from homology"/>
<dbReference type="SUPFAM" id="SSF51445">
    <property type="entry name" value="(Trans)glycosidases"/>
    <property type="match status" value="1"/>
</dbReference>
<organism evidence="14 15">
    <name type="scientific">Neoarthrinium moseri</name>
    <dbReference type="NCBI Taxonomy" id="1658444"/>
    <lineage>
        <taxon>Eukaryota</taxon>
        <taxon>Fungi</taxon>
        <taxon>Dikarya</taxon>
        <taxon>Ascomycota</taxon>
        <taxon>Pezizomycotina</taxon>
        <taxon>Sordariomycetes</taxon>
        <taxon>Xylariomycetidae</taxon>
        <taxon>Amphisphaeriales</taxon>
        <taxon>Apiosporaceae</taxon>
        <taxon>Neoarthrinium</taxon>
    </lineage>
</organism>
<dbReference type="InterPro" id="IPR001547">
    <property type="entry name" value="Glyco_hydro_5"/>
</dbReference>
<dbReference type="Proteomes" id="UP000829685">
    <property type="component" value="Unassembled WGS sequence"/>
</dbReference>
<dbReference type="InterPro" id="IPR000254">
    <property type="entry name" value="CBD"/>
</dbReference>
<dbReference type="Pfam" id="PF26410">
    <property type="entry name" value="GH5_mannosidase"/>
    <property type="match status" value="1"/>
</dbReference>
<feature type="signal peptide" evidence="12">
    <location>
        <begin position="1"/>
        <end position="16"/>
    </location>
</feature>
<keyword evidence="5" id="KW-0964">Secreted</keyword>
<evidence type="ECO:0000256" key="10">
    <source>
        <dbReference type="ARBA" id="ARBA00077212"/>
    </source>
</evidence>
<reference evidence="14" key="1">
    <citation type="submission" date="2021-03" db="EMBL/GenBank/DDBJ databases">
        <title>Revisited historic fungal species revealed as producer of novel bioactive compounds through whole genome sequencing and comparative genomics.</title>
        <authorList>
            <person name="Vignolle G.A."/>
            <person name="Hochenegger N."/>
            <person name="Mach R.L."/>
            <person name="Mach-Aigner A.R."/>
            <person name="Javad Rahimi M."/>
            <person name="Salim K.A."/>
            <person name="Chan C.M."/>
            <person name="Lim L.B.L."/>
            <person name="Cai F."/>
            <person name="Druzhinina I.S."/>
            <person name="U'Ren J.M."/>
            <person name="Derntl C."/>
        </authorList>
    </citation>
    <scope>NUCLEOTIDE SEQUENCE</scope>
    <source>
        <strain evidence="14">TUCIM 5799</strain>
    </source>
</reference>
<dbReference type="PANTHER" id="PTHR31451:SF39">
    <property type="entry name" value="MANNAN ENDO-1,4-BETA-MANNOSIDASE 1"/>
    <property type="match status" value="1"/>
</dbReference>
<dbReference type="EC" id="3.2.1.78" evidence="4"/>
<comment type="similarity">
    <text evidence="3">Belongs to the glycosyl hydrolase 5 (cellulase A) family.</text>
</comment>
<evidence type="ECO:0000256" key="7">
    <source>
        <dbReference type="ARBA" id="ARBA00022801"/>
    </source>
</evidence>
<feature type="chain" id="PRO_5040113902" description="Mannan endo-1,4-beta-mannosidase A" evidence="12">
    <location>
        <begin position="17"/>
        <end position="435"/>
    </location>
</feature>
<evidence type="ECO:0000313" key="14">
    <source>
        <dbReference type="EMBL" id="KAI1878620.1"/>
    </source>
</evidence>
<evidence type="ECO:0000313" key="15">
    <source>
        <dbReference type="Proteomes" id="UP000829685"/>
    </source>
</evidence>
<dbReference type="PROSITE" id="PS00562">
    <property type="entry name" value="CBM1_1"/>
    <property type="match status" value="1"/>
</dbReference>
<dbReference type="EMBL" id="JAFIMR010000005">
    <property type="protein sequence ID" value="KAI1878620.1"/>
    <property type="molecule type" value="Genomic_DNA"/>
</dbReference>
<gene>
    <name evidence="14" type="ORF">JX265_002797</name>
</gene>
<keyword evidence="7" id="KW-0378">Hydrolase</keyword>
<evidence type="ECO:0000256" key="9">
    <source>
        <dbReference type="ARBA" id="ARBA00068505"/>
    </source>
</evidence>
<evidence type="ECO:0000256" key="6">
    <source>
        <dbReference type="ARBA" id="ARBA00022729"/>
    </source>
</evidence>
<keyword evidence="6 12" id="KW-0732">Signal</keyword>
<protein>
    <recommendedName>
        <fullName evidence="9">Mannan endo-1,4-beta-mannosidase A</fullName>
        <ecNumber evidence="4">3.2.1.78</ecNumber>
    </recommendedName>
    <alternativeName>
        <fullName evidence="10">Endo-beta-1,4-mannanase A</fullName>
    </alternativeName>
</protein>
<evidence type="ECO:0000256" key="4">
    <source>
        <dbReference type="ARBA" id="ARBA00012706"/>
    </source>
</evidence>
<evidence type="ECO:0000256" key="2">
    <source>
        <dbReference type="ARBA" id="ARBA00004613"/>
    </source>
</evidence>
<evidence type="ECO:0000259" key="13">
    <source>
        <dbReference type="PROSITE" id="PS51164"/>
    </source>
</evidence>
<sequence>MRYFVGLVSLATAAGAQQTLWGQCGGIGWTGATTCVSGAVCQYFNDYYSQCVPGTASTTARTSTTARPTTTSRSTTITTKTSSTSTTVPVATGFAKTDGTLFNIDGVTKYYPGTNSYWISFLTNNADVDSTLDDLVDSGLKILRIWGFNDVNTKPSSGTVYFQYLSASGSTINTGADGLQRLDYIVSAAEARGIKLIINFVNQWDDYGGIQAYVNAFGGSKTSWYTDSASQNQYRAYIKAVVSRFLKSPAILAWELANEPRCNGCSTSVLYNWAKSTSAYIKTLDPNHLVTMGDEGFGLPGDGSYPYTYAEGGDFVETLNITTLDFATFHLYPNSWGQSYDWGNAWVSAHGAACAAAGKPCLFEEYGAPSDHCNIESPWQKTALATDGIAGDLFWQLGVTLSWGKTHDDGNTIFTGTSDWQCLVTDHVAAINSQS</sequence>
<comment type="catalytic activity">
    <reaction evidence="1">
        <text>Random hydrolysis of (1-&gt;4)-beta-D-mannosidic linkages in mannans, galactomannans and glucomannans.</text>
        <dbReference type="EC" id="3.2.1.78"/>
    </reaction>
</comment>
<name>A0A9Q0ATX4_9PEZI</name>
<dbReference type="SMART" id="SM00236">
    <property type="entry name" value="fCBD"/>
    <property type="match status" value="1"/>
</dbReference>
<evidence type="ECO:0000256" key="11">
    <source>
        <dbReference type="SAM" id="MobiDB-lite"/>
    </source>
</evidence>
<evidence type="ECO:0000256" key="12">
    <source>
        <dbReference type="SAM" id="SignalP"/>
    </source>
</evidence>
<dbReference type="AlphaFoldDB" id="A0A9Q0ATX4"/>
<dbReference type="Pfam" id="PF00734">
    <property type="entry name" value="CBM_1"/>
    <property type="match status" value="1"/>
</dbReference>
<dbReference type="PROSITE" id="PS51164">
    <property type="entry name" value="CBM1_2"/>
    <property type="match status" value="1"/>
</dbReference>
<evidence type="ECO:0000256" key="8">
    <source>
        <dbReference type="ARBA" id="ARBA00023295"/>
    </source>
</evidence>
<evidence type="ECO:0000256" key="1">
    <source>
        <dbReference type="ARBA" id="ARBA00001678"/>
    </source>
</evidence>
<dbReference type="InterPro" id="IPR017853">
    <property type="entry name" value="GH"/>
</dbReference>
<dbReference type="FunFam" id="3.20.20.80:FF:000076">
    <property type="entry name" value="Mannan endo-1,4-beta-mannosidase A"/>
    <property type="match status" value="1"/>
</dbReference>
<dbReference type="SUPFAM" id="SSF57180">
    <property type="entry name" value="Cellulose-binding domain"/>
    <property type="match status" value="1"/>
</dbReference>
<dbReference type="Gene3D" id="3.20.20.80">
    <property type="entry name" value="Glycosidases"/>
    <property type="match status" value="1"/>
</dbReference>
<dbReference type="InterPro" id="IPR045053">
    <property type="entry name" value="MAN-like"/>
</dbReference>
<comment type="caution">
    <text evidence="14">The sequence shown here is derived from an EMBL/GenBank/DDBJ whole genome shotgun (WGS) entry which is preliminary data.</text>
</comment>
<comment type="subcellular location">
    <subcellularLocation>
        <location evidence="2">Secreted</location>
    </subcellularLocation>
</comment>
<dbReference type="InterPro" id="IPR035971">
    <property type="entry name" value="CBD_sf"/>
</dbReference>
<dbReference type="GO" id="GO:0030248">
    <property type="term" value="F:cellulose binding"/>
    <property type="evidence" value="ECO:0007669"/>
    <property type="project" value="InterPro"/>
</dbReference>
<dbReference type="GO" id="GO:0016985">
    <property type="term" value="F:mannan endo-1,4-beta-mannosidase activity"/>
    <property type="evidence" value="ECO:0007669"/>
    <property type="project" value="UniProtKB-EC"/>
</dbReference>
<dbReference type="GO" id="GO:0005576">
    <property type="term" value="C:extracellular region"/>
    <property type="evidence" value="ECO:0007669"/>
    <property type="project" value="UniProtKB-SubCell"/>
</dbReference>
<dbReference type="InterPro" id="IPR018087">
    <property type="entry name" value="Glyco_hydro_5_CS"/>
</dbReference>
<accession>A0A9Q0ATX4</accession>
<evidence type="ECO:0000256" key="3">
    <source>
        <dbReference type="ARBA" id="ARBA00005641"/>
    </source>
</evidence>
<feature type="region of interest" description="Disordered" evidence="11">
    <location>
        <begin position="55"/>
        <end position="77"/>
    </location>
</feature>
<feature type="domain" description="CBM1" evidence="13">
    <location>
        <begin position="16"/>
        <end position="52"/>
    </location>
</feature>
<dbReference type="PROSITE" id="PS00659">
    <property type="entry name" value="GLYCOSYL_HYDROL_F5"/>
    <property type="match status" value="1"/>
</dbReference>
<evidence type="ECO:0000256" key="5">
    <source>
        <dbReference type="ARBA" id="ARBA00022525"/>
    </source>
</evidence>